<keyword evidence="3" id="KW-1185">Reference proteome</keyword>
<dbReference type="Ensembl" id="ENSXCOT00000017694.1">
    <property type="protein sequence ID" value="ENSXCOP00000017472.1"/>
    <property type="gene ID" value="ENSXCOG00000013179.1"/>
</dbReference>
<feature type="region of interest" description="Disordered" evidence="1">
    <location>
        <begin position="22"/>
        <end position="63"/>
    </location>
</feature>
<dbReference type="Proteomes" id="UP000261380">
    <property type="component" value="Unplaced"/>
</dbReference>
<reference evidence="2" key="1">
    <citation type="submission" date="2025-08" db="UniProtKB">
        <authorList>
            <consortium name="Ensembl"/>
        </authorList>
    </citation>
    <scope>IDENTIFICATION</scope>
</reference>
<evidence type="ECO:0000256" key="1">
    <source>
        <dbReference type="SAM" id="MobiDB-lite"/>
    </source>
</evidence>
<organism evidence="2 3">
    <name type="scientific">Xiphophorus couchianus</name>
    <name type="common">Monterrey platyfish</name>
    <dbReference type="NCBI Taxonomy" id="32473"/>
    <lineage>
        <taxon>Eukaryota</taxon>
        <taxon>Metazoa</taxon>
        <taxon>Chordata</taxon>
        <taxon>Craniata</taxon>
        <taxon>Vertebrata</taxon>
        <taxon>Euteleostomi</taxon>
        <taxon>Actinopterygii</taxon>
        <taxon>Neopterygii</taxon>
        <taxon>Teleostei</taxon>
        <taxon>Neoteleostei</taxon>
        <taxon>Acanthomorphata</taxon>
        <taxon>Ovalentaria</taxon>
        <taxon>Atherinomorphae</taxon>
        <taxon>Cyprinodontiformes</taxon>
        <taxon>Poeciliidae</taxon>
        <taxon>Poeciliinae</taxon>
        <taxon>Xiphophorus</taxon>
    </lineage>
</organism>
<evidence type="ECO:0000313" key="3">
    <source>
        <dbReference type="Proteomes" id="UP000261380"/>
    </source>
</evidence>
<feature type="compositionally biased region" description="Basic residues" evidence="1">
    <location>
        <begin position="22"/>
        <end position="33"/>
    </location>
</feature>
<sequence length="79" mass="8002">RSCAAAGAASLSLLPAGAARRWRSCSPQRRRRSCGSAGAPGGSSAADRASLAPPVAGRGSACPASARPLYLRKPEKLRN</sequence>
<proteinExistence type="predicted"/>
<name>A0A3B5M251_9TELE</name>
<evidence type="ECO:0000313" key="2">
    <source>
        <dbReference type="Ensembl" id="ENSXCOP00000017472.1"/>
    </source>
</evidence>
<feature type="compositionally biased region" description="Low complexity" evidence="1">
    <location>
        <begin position="34"/>
        <end position="50"/>
    </location>
</feature>
<accession>A0A3B5M251</accession>
<dbReference type="AlphaFoldDB" id="A0A3B5M251"/>
<reference evidence="2" key="2">
    <citation type="submission" date="2025-09" db="UniProtKB">
        <authorList>
            <consortium name="Ensembl"/>
        </authorList>
    </citation>
    <scope>IDENTIFICATION</scope>
</reference>
<protein>
    <submittedName>
        <fullName evidence="2">Uncharacterized protein</fullName>
    </submittedName>
</protein>